<dbReference type="Proteomes" id="UP000198604">
    <property type="component" value="Unassembled WGS sequence"/>
</dbReference>
<accession>A0A0E4H3I0</accession>
<keyword evidence="3" id="KW-1185">Reference proteome</keyword>
<name>A0A0E4H3I0_9STRE</name>
<dbReference type="OrthoDB" id="2939831at2"/>
<feature type="transmembrane region" description="Helical" evidence="1">
    <location>
        <begin position="299"/>
        <end position="317"/>
    </location>
</feature>
<feature type="transmembrane region" description="Helical" evidence="1">
    <location>
        <begin position="349"/>
        <end position="376"/>
    </location>
</feature>
<organism evidence="2 3">
    <name type="scientific">Streptococcus varani</name>
    <dbReference type="NCBI Taxonomy" id="1608583"/>
    <lineage>
        <taxon>Bacteria</taxon>
        <taxon>Bacillati</taxon>
        <taxon>Bacillota</taxon>
        <taxon>Bacilli</taxon>
        <taxon>Lactobacillales</taxon>
        <taxon>Streptococcaceae</taxon>
        <taxon>Streptococcus</taxon>
    </lineage>
</organism>
<evidence type="ECO:0000313" key="2">
    <source>
        <dbReference type="EMBL" id="CQR24098.1"/>
    </source>
</evidence>
<feature type="transmembrane region" description="Helical" evidence="1">
    <location>
        <begin position="267"/>
        <end position="292"/>
    </location>
</feature>
<dbReference type="EMBL" id="CTEN01000001">
    <property type="protein sequence ID" value="CQR24098.1"/>
    <property type="molecule type" value="Genomic_DNA"/>
</dbReference>
<feature type="transmembrane region" description="Helical" evidence="1">
    <location>
        <begin position="165"/>
        <end position="186"/>
    </location>
</feature>
<dbReference type="PANTHER" id="PTHR37305">
    <property type="entry name" value="INTEGRAL MEMBRANE PROTEIN-RELATED"/>
    <property type="match status" value="1"/>
</dbReference>
<dbReference type="GO" id="GO:0140359">
    <property type="term" value="F:ABC-type transporter activity"/>
    <property type="evidence" value="ECO:0007669"/>
    <property type="project" value="InterPro"/>
</dbReference>
<gene>
    <name evidence="2" type="ORF">BN1356_00461</name>
</gene>
<feature type="transmembrane region" description="Helical" evidence="1">
    <location>
        <begin position="207"/>
        <end position="229"/>
    </location>
</feature>
<sequence length="386" mass="44499">MMKLTKFELTKIFKNRTVIGALVVSVFLLLGIFYVGYYYSQENMAGRHNVEAGYPAKLERVIKEKYTGDLTDEKVEMIISDYINFWQDEQGESLVFYPFYWYVTSSFVPRKNYDLYLAMTEKLENNEKLLIEEVPLQKVSDKNFKTFDHLVQLGNFIPWTELYKVLGNLSFLISLLVSLVCSLVFADDTSRNLNQLLFTTKWGRSKLLSSKILAGTLASSSLFLLIHSINFLAFTAMNDISGWKSSIQANFIMKLYDFPLEWNHLQVYIWVICLQFVGILFTVAVSLLISVLVKSPLSAFAGTTGLYFLPALLMQALKNDPLSTYLYFFPVNQTNVKDMLSLLDKENGLMGFGFAINVIILFTFLLLGYVIMNIFTHRYMKNWSFR</sequence>
<keyword evidence="1" id="KW-0812">Transmembrane</keyword>
<keyword evidence="1" id="KW-1133">Transmembrane helix</keyword>
<dbReference type="STRING" id="1608583.BN1356_00461"/>
<keyword evidence="1" id="KW-0472">Membrane</keyword>
<evidence type="ECO:0000313" key="3">
    <source>
        <dbReference type="Proteomes" id="UP000198604"/>
    </source>
</evidence>
<dbReference type="GO" id="GO:0005886">
    <property type="term" value="C:plasma membrane"/>
    <property type="evidence" value="ECO:0007669"/>
    <property type="project" value="UniProtKB-SubCell"/>
</dbReference>
<dbReference type="AlphaFoldDB" id="A0A0E4H3I0"/>
<evidence type="ECO:0000256" key="1">
    <source>
        <dbReference type="SAM" id="Phobius"/>
    </source>
</evidence>
<proteinExistence type="predicted"/>
<protein>
    <submittedName>
        <fullName evidence="2">Membrane protein</fullName>
    </submittedName>
</protein>
<dbReference type="RefSeq" id="WP_093649803.1">
    <property type="nucleotide sequence ID" value="NZ_CTEN01000001.1"/>
</dbReference>
<feature type="transmembrane region" description="Helical" evidence="1">
    <location>
        <begin position="21"/>
        <end position="39"/>
    </location>
</feature>
<dbReference type="PANTHER" id="PTHR37305:SF1">
    <property type="entry name" value="MEMBRANE PROTEIN"/>
    <property type="match status" value="1"/>
</dbReference>
<reference evidence="3" key="1">
    <citation type="submission" date="2015-03" db="EMBL/GenBank/DDBJ databases">
        <authorList>
            <person name="Urmite Genomes"/>
        </authorList>
    </citation>
    <scope>NUCLEOTIDE SEQUENCE [LARGE SCALE GENOMIC DNA]</scope>
    <source>
        <strain evidence="3">FF10</strain>
    </source>
</reference>